<sequence length="133" mass="15509">MKNIIQEIEESQMKSDLIDCRAGDTVEILSWVKENNKRRLQSFEGIIISIKNKGLQSSYTVRKISQGEGVEKVFQIHSPVVEKIIMKRLGNVRKSKLYFLRNKKGKSAKIKENINKRRRLTSLRTNNSHRKIL</sequence>
<keyword evidence="8" id="KW-1185">Reference proteome</keyword>
<evidence type="ECO:0000256" key="2">
    <source>
        <dbReference type="ARBA" id="ARBA00022980"/>
    </source>
</evidence>
<comment type="function">
    <text evidence="5 6">This protein is located at the 30S-50S ribosomal subunit interface and may play a role in the structure and function of the aminoacyl-tRNA binding site.</text>
</comment>
<dbReference type="InterPro" id="IPR038657">
    <property type="entry name" value="Ribosomal_bL19_sf"/>
</dbReference>
<keyword evidence="2 5" id="KW-0689">Ribosomal protein</keyword>
<evidence type="ECO:0000313" key="8">
    <source>
        <dbReference type="Proteomes" id="UP000242793"/>
    </source>
</evidence>
<dbReference type="Pfam" id="PF01245">
    <property type="entry name" value="Ribosomal_L19"/>
    <property type="match status" value="1"/>
</dbReference>
<comment type="similarity">
    <text evidence="1 5 6">Belongs to the bacterial ribosomal protein bL19 family.</text>
</comment>
<gene>
    <name evidence="5" type="primary">rplS</name>
    <name evidence="7" type="ORF">AOQ87_02415</name>
</gene>
<dbReference type="RefSeq" id="WP_080626667.1">
    <property type="nucleotide sequence ID" value="NZ_CP012839.1"/>
</dbReference>
<evidence type="ECO:0000256" key="4">
    <source>
        <dbReference type="ARBA" id="ARBA00035171"/>
    </source>
</evidence>
<dbReference type="Proteomes" id="UP000242793">
    <property type="component" value="Chromosome"/>
</dbReference>
<dbReference type="HAMAP" id="MF_00402">
    <property type="entry name" value="Ribosomal_bL19"/>
    <property type="match status" value="1"/>
</dbReference>
<dbReference type="KEGG" id="rped:AOQ87_02415"/>
<dbReference type="PRINTS" id="PR00061">
    <property type="entry name" value="RIBOSOMALL19"/>
</dbReference>
<organism evidence="7 8">
    <name type="scientific">Candidatus Riesia pediculischaeffi</name>
    <dbReference type="NCBI Taxonomy" id="428411"/>
    <lineage>
        <taxon>Bacteria</taxon>
        <taxon>Pseudomonadati</taxon>
        <taxon>Pseudomonadota</taxon>
        <taxon>Gammaproteobacteria</taxon>
        <taxon>Enterobacterales</taxon>
        <taxon>Enterobacteriaceae</taxon>
        <taxon>Candidatus Riesia</taxon>
    </lineage>
</organism>
<dbReference type="InterPro" id="IPR001857">
    <property type="entry name" value="Ribosomal_bL19"/>
</dbReference>
<dbReference type="FunFam" id="2.30.30.790:FF:000001">
    <property type="entry name" value="50S ribosomal protein L19"/>
    <property type="match status" value="1"/>
</dbReference>
<dbReference type="SUPFAM" id="SSF50104">
    <property type="entry name" value="Translation proteins SH3-like domain"/>
    <property type="match status" value="1"/>
</dbReference>
<dbReference type="PANTHER" id="PTHR15680:SF9">
    <property type="entry name" value="LARGE RIBOSOMAL SUBUNIT PROTEIN BL19M"/>
    <property type="match status" value="1"/>
</dbReference>
<dbReference type="GO" id="GO:0003735">
    <property type="term" value="F:structural constituent of ribosome"/>
    <property type="evidence" value="ECO:0007669"/>
    <property type="project" value="InterPro"/>
</dbReference>
<dbReference type="GO" id="GO:0022625">
    <property type="term" value="C:cytosolic large ribosomal subunit"/>
    <property type="evidence" value="ECO:0007669"/>
    <property type="project" value="TreeGrafter"/>
</dbReference>
<dbReference type="STRING" id="428411.AOQ87_02415"/>
<protein>
    <recommendedName>
        <fullName evidence="4 5">Large ribosomal subunit protein bL19</fullName>
    </recommendedName>
</protein>
<evidence type="ECO:0000256" key="6">
    <source>
        <dbReference type="RuleBase" id="RU000559"/>
    </source>
</evidence>
<evidence type="ECO:0000256" key="3">
    <source>
        <dbReference type="ARBA" id="ARBA00023274"/>
    </source>
</evidence>
<dbReference type="PANTHER" id="PTHR15680">
    <property type="entry name" value="RIBOSOMAL PROTEIN L19"/>
    <property type="match status" value="1"/>
</dbReference>
<keyword evidence="3 5" id="KW-0687">Ribonucleoprotein</keyword>
<dbReference type="Gene3D" id="2.30.30.790">
    <property type="match status" value="1"/>
</dbReference>
<name>A0A1V0HL60_9ENTR</name>
<proteinExistence type="inferred from homology"/>
<evidence type="ECO:0000313" key="7">
    <source>
        <dbReference type="EMBL" id="ARC53482.1"/>
    </source>
</evidence>
<dbReference type="PIRSF" id="PIRSF002191">
    <property type="entry name" value="Ribosomal_L19"/>
    <property type="match status" value="1"/>
</dbReference>
<accession>A0A1V0HL60</accession>
<dbReference type="EMBL" id="CP012839">
    <property type="protein sequence ID" value="ARC53482.1"/>
    <property type="molecule type" value="Genomic_DNA"/>
</dbReference>
<dbReference type="AlphaFoldDB" id="A0A1V0HL60"/>
<dbReference type="InterPro" id="IPR008991">
    <property type="entry name" value="Translation_prot_SH3-like_sf"/>
</dbReference>
<dbReference type="NCBIfam" id="TIGR01024">
    <property type="entry name" value="rplS_bact"/>
    <property type="match status" value="1"/>
</dbReference>
<dbReference type="GO" id="GO:0006412">
    <property type="term" value="P:translation"/>
    <property type="evidence" value="ECO:0007669"/>
    <property type="project" value="UniProtKB-UniRule"/>
</dbReference>
<reference evidence="7 8" key="1">
    <citation type="submission" date="2015-10" db="EMBL/GenBank/DDBJ databases">
        <title>Survey of human and primate louse endosymbionts.</title>
        <authorList>
            <person name="Boyd B.M."/>
        </authorList>
    </citation>
    <scope>NUCLEOTIDE SEQUENCE [LARGE SCALE GENOMIC DNA]</scope>
    <source>
        <strain evidence="7 8">PTSK</strain>
    </source>
</reference>
<evidence type="ECO:0000256" key="5">
    <source>
        <dbReference type="HAMAP-Rule" id="MF_00402"/>
    </source>
</evidence>
<evidence type="ECO:0000256" key="1">
    <source>
        <dbReference type="ARBA" id="ARBA00005781"/>
    </source>
</evidence>